<dbReference type="Gene3D" id="3.40.50.150">
    <property type="entry name" value="Vaccinia Virus protein VP39"/>
    <property type="match status" value="1"/>
</dbReference>
<keyword evidence="1" id="KW-0808">Transferase</keyword>
<reference evidence="1" key="1">
    <citation type="journal article" date="2023" name="Science">
        <title>Elucidation of the pathway for biosynthesis of saponin adjuvants from the soapbark tree.</title>
        <authorList>
            <person name="Reed J."/>
            <person name="Orme A."/>
            <person name="El-Demerdash A."/>
            <person name="Owen C."/>
            <person name="Martin L.B.B."/>
            <person name="Misra R.C."/>
            <person name="Kikuchi S."/>
            <person name="Rejzek M."/>
            <person name="Martin A.C."/>
            <person name="Harkess A."/>
            <person name="Leebens-Mack J."/>
            <person name="Louveau T."/>
            <person name="Stephenson M.J."/>
            <person name="Osbourn A."/>
        </authorList>
    </citation>
    <scope>NUCLEOTIDE SEQUENCE</scope>
    <source>
        <strain evidence="1">S10</strain>
    </source>
</reference>
<sequence>MEWSTTSATRAYLDTLKLCKSLRGRKDSWISRELGSNEFVSALAAGMRAKLIVEVTSPPSTIALAASARQTGSRLVCILPEPVLSESKRVIKDSGLKDLVDFKAGDPSKLLPNYANIDFSLVDCKNDDYTRSIVVANNLMGERKGSEGHVKGKDDKVAVRSLKHPIWKGMEITLVGSNAKIEKRNWGGGGHSGNIRSSSRRKLRKSKWVVEMDEENGEEHIFRVPNLVG</sequence>
<comment type="caution">
    <text evidence="1">The sequence shown here is derived from an EMBL/GenBank/DDBJ whole genome shotgun (WGS) entry which is preliminary data.</text>
</comment>
<gene>
    <name evidence="1" type="ORF">O6P43_027375</name>
</gene>
<keyword evidence="2" id="KW-1185">Reference proteome</keyword>
<dbReference type="EMBL" id="JARAOO010000011">
    <property type="protein sequence ID" value="KAJ7951303.1"/>
    <property type="molecule type" value="Genomic_DNA"/>
</dbReference>
<evidence type="ECO:0000313" key="2">
    <source>
        <dbReference type="Proteomes" id="UP001163823"/>
    </source>
</evidence>
<dbReference type="PANTHER" id="PTHR33593:SF1">
    <property type="entry name" value="DUF1442 FAMILY PROTEIN"/>
    <property type="match status" value="1"/>
</dbReference>
<dbReference type="Proteomes" id="UP001163823">
    <property type="component" value="Chromosome 11"/>
</dbReference>
<proteinExistence type="predicted"/>
<dbReference type="GO" id="GO:0008168">
    <property type="term" value="F:methyltransferase activity"/>
    <property type="evidence" value="ECO:0007669"/>
    <property type="project" value="UniProtKB-KW"/>
</dbReference>
<dbReference type="KEGG" id="qsa:O6P43_027375"/>
<dbReference type="InterPro" id="IPR009902">
    <property type="entry name" value="DUF1442"/>
</dbReference>
<evidence type="ECO:0000313" key="1">
    <source>
        <dbReference type="EMBL" id="KAJ7951303.1"/>
    </source>
</evidence>
<dbReference type="GO" id="GO:0032259">
    <property type="term" value="P:methylation"/>
    <property type="evidence" value="ECO:0007669"/>
    <property type="project" value="UniProtKB-KW"/>
</dbReference>
<name>A0AAD7L489_QUISA</name>
<dbReference type="InterPro" id="IPR029063">
    <property type="entry name" value="SAM-dependent_MTases_sf"/>
</dbReference>
<protein>
    <submittedName>
        <fullName evidence="1">S-adenosyl-L-methionine-dependent methyltransferase</fullName>
    </submittedName>
</protein>
<dbReference type="PANTHER" id="PTHR33593">
    <property type="entry name" value="DUF1442 FAMILY PROTEIN"/>
    <property type="match status" value="1"/>
</dbReference>
<keyword evidence="1" id="KW-0489">Methyltransferase</keyword>
<dbReference type="AlphaFoldDB" id="A0AAD7L489"/>
<organism evidence="1 2">
    <name type="scientific">Quillaja saponaria</name>
    <name type="common">Soap bark tree</name>
    <dbReference type="NCBI Taxonomy" id="32244"/>
    <lineage>
        <taxon>Eukaryota</taxon>
        <taxon>Viridiplantae</taxon>
        <taxon>Streptophyta</taxon>
        <taxon>Embryophyta</taxon>
        <taxon>Tracheophyta</taxon>
        <taxon>Spermatophyta</taxon>
        <taxon>Magnoliopsida</taxon>
        <taxon>eudicotyledons</taxon>
        <taxon>Gunneridae</taxon>
        <taxon>Pentapetalae</taxon>
        <taxon>rosids</taxon>
        <taxon>fabids</taxon>
        <taxon>Fabales</taxon>
        <taxon>Quillajaceae</taxon>
        <taxon>Quillaja</taxon>
    </lineage>
</organism>
<accession>A0AAD7L489</accession>
<dbReference type="Pfam" id="PF07279">
    <property type="entry name" value="DUF1442"/>
    <property type="match status" value="1"/>
</dbReference>